<dbReference type="Proteomes" id="UP001236369">
    <property type="component" value="Unassembled WGS sequence"/>
</dbReference>
<protein>
    <submittedName>
        <fullName evidence="1">Uncharacterized protein</fullName>
    </submittedName>
</protein>
<organism evidence="1 2">
    <name type="scientific">Methylobacterium persicinum</name>
    <dbReference type="NCBI Taxonomy" id="374426"/>
    <lineage>
        <taxon>Bacteria</taxon>
        <taxon>Pseudomonadati</taxon>
        <taxon>Pseudomonadota</taxon>
        <taxon>Alphaproteobacteria</taxon>
        <taxon>Hyphomicrobiales</taxon>
        <taxon>Methylobacteriaceae</taxon>
        <taxon>Methylobacterium</taxon>
    </lineage>
</organism>
<sequence length="73" mass="8389">MHGMLRWAENRCSLSQYNPAIVEEARKCYEQLGSKIAAPLMVLGAKEFEQRASMQGKETFCNEIVRRFPMAVH</sequence>
<proteinExistence type="predicted"/>
<accession>A0ABU0HSW8</accession>
<keyword evidence="2" id="KW-1185">Reference proteome</keyword>
<comment type="caution">
    <text evidence="1">The sequence shown here is derived from an EMBL/GenBank/DDBJ whole genome shotgun (WGS) entry which is preliminary data.</text>
</comment>
<dbReference type="RefSeq" id="WP_161392809.1">
    <property type="nucleotide sequence ID" value="NZ_BPQX01000008.1"/>
</dbReference>
<evidence type="ECO:0000313" key="2">
    <source>
        <dbReference type="Proteomes" id="UP001236369"/>
    </source>
</evidence>
<reference evidence="1 2" key="1">
    <citation type="submission" date="2023-07" db="EMBL/GenBank/DDBJ databases">
        <title>Genomic Encyclopedia of Type Strains, Phase IV (KMG-IV): sequencing the most valuable type-strain genomes for metagenomic binning, comparative biology and taxonomic classification.</title>
        <authorList>
            <person name="Goeker M."/>
        </authorList>
    </citation>
    <scope>NUCLEOTIDE SEQUENCE [LARGE SCALE GENOMIC DNA]</scope>
    <source>
        <strain evidence="1 2">DSM 19562</strain>
    </source>
</reference>
<name>A0ABU0HSW8_9HYPH</name>
<gene>
    <name evidence="1" type="ORF">QO016_004930</name>
</gene>
<evidence type="ECO:0000313" key="1">
    <source>
        <dbReference type="EMBL" id="MDQ0445401.1"/>
    </source>
</evidence>
<dbReference type="EMBL" id="JAUSVV010000029">
    <property type="protein sequence ID" value="MDQ0445401.1"/>
    <property type="molecule type" value="Genomic_DNA"/>
</dbReference>